<dbReference type="GO" id="GO:0005615">
    <property type="term" value="C:extracellular space"/>
    <property type="evidence" value="ECO:0007669"/>
    <property type="project" value="InterPro"/>
</dbReference>
<dbReference type="InterPro" id="IPR009034">
    <property type="entry name" value="Dockerin_dom_fun_sf"/>
</dbReference>
<dbReference type="Gene3D" id="3.90.1220.10">
    <property type="entry name" value="Cellulose docking domain, dockering"/>
    <property type="match status" value="2"/>
</dbReference>
<dbReference type="InterPro" id="IPR000215">
    <property type="entry name" value="Serpin_fam"/>
</dbReference>
<dbReference type="Gene3D" id="3.30.497.10">
    <property type="entry name" value="Antithrombin, subunit I, domain 2"/>
    <property type="match status" value="1"/>
</dbReference>
<feature type="domain" description="CBM10" evidence="7">
    <location>
        <begin position="74"/>
        <end position="111"/>
    </location>
</feature>
<dbReference type="InterPro" id="IPR023795">
    <property type="entry name" value="Serpin_CS"/>
</dbReference>
<evidence type="ECO:0000259" key="7">
    <source>
        <dbReference type="PROSITE" id="PS51763"/>
    </source>
</evidence>
<dbReference type="GO" id="GO:0004867">
    <property type="term" value="F:serine-type endopeptidase inhibitor activity"/>
    <property type="evidence" value="ECO:0007669"/>
    <property type="project" value="InterPro"/>
</dbReference>
<dbReference type="PROSITE" id="PS51763">
    <property type="entry name" value="CBM10"/>
    <property type="match status" value="2"/>
</dbReference>
<feature type="domain" description="CBM10" evidence="7">
    <location>
        <begin position="31"/>
        <end position="69"/>
    </location>
</feature>
<dbReference type="EMBL" id="MCFG01000225">
    <property type="protein sequence ID" value="ORX78040.1"/>
    <property type="molecule type" value="Genomic_DNA"/>
</dbReference>
<dbReference type="Pfam" id="PF02013">
    <property type="entry name" value="CBM_10"/>
    <property type="match status" value="2"/>
</dbReference>
<keyword evidence="2 6" id="KW-0732">Signal</keyword>
<dbReference type="GO" id="GO:0016787">
    <property type="term" value="F:hydrolase activity"/>
    <property type="evidence" value="ECO:0007669"/>
    <property type="project" value="UniProtKB-KW"/>
</dbReference>
<dbReference type="STRING" id="1754192.A0A1Y1WWZ1"/>
<keyword evidence="9" id="KW-1185">Reference proteome</keyword>
<dbReference type="PANTHER" id="PTHR11461">
    <property type="entry name" value="SERINE PROTEASE INHIBITOR, SERPIN"/>
    <property type="match status" value="1"/>
</dbReference>
<comment type="caution">
    <text evidence="8">The sequence shown here is derived from an EMBL/GenBank/DDBJ whole genome shotgun (WGS) entry which is preliminary data.</text>
</comment>
<proteinExistence type="inferred from homology"/>
<evidence type="ECO:0000256" key="4">
    <source>
        <dbReference type="ARBA" id="ARBA00022801"/>
    </source>
</evidence>
<dbReference type="SMART" id="SM00093">
    <property type="entry name" value="SERPIN"/>
    <property type="match status" value="1"/>
</dbReference>
<dbReference type="InterPro" id="IPR023796">
    <property type="entry name" value="Serpin_dom"/>
</dbReference>
<dbReference type="InterPro" id="IPR036186">
    <property type="entry name" value="Serpin_sf"/>
</dbReference>
<evidence type="ECO:0000313" key="8">
    <source>
        <dbReference type="EMBL" id="ORX78040.1"/>
    </source>
</evidence>
<reference evidence="8 9" key="1">
    <citation type="submission" date="2016-08" db="EMBL/GenBank/DDBJ databases">
        <title>A Parts List for Fungal Cellulosomes Revealed by Comparative Genomics.</title>
        <authorList>
            <consortium name="DOE Joint Genome Institute"/>
            <person name="Haitjema C.H."/>
            <person name="Gilmore S.P."/>
            <person name="Henske J.K."/>
            <person name="Solomon K.V."/>
            <person name="De Groot R."/>
            <person name="Kuo A."/>
            <person name="Mondo S.J."/>
            <person name="Salamov A.A."/>
            <person name="Labutti K."/>
            <person name="Zhao Z."/>
            <person name="Chiniquy J."/>
            <person name="Barry K."/>
            <person name="Brewer H.M."/>
            <person name="Purvine S.O."/>
            <person name="Wright A.T."/>
            <person name="Boxma B."/>
            <person name="Van Alen T."/>
            <person name="Hackstein J.H."/>
            <person name="Baker S.E."/>
            <person name="Grigoriev I.V."/>
            <person name="O'Malley M.A."/>
        </authorList>
    </citation>
    <scope>NUCLEOTIDE SEQUENCE [LARGE SCALE GENOMIC DNA]</scope>
    <source>
        <strain evidence="8 9">S4</strain>
    </source>
</reference>
<dbReference type="SUPFAM" id="SSF64571">
    <property type="entry name" value="Cellulose docking domain, dockering"/>
    <property type="match status" value="2"/>
</dbReference>
<keyword evidence="4" id="KW-0378">Hydrolase</keyword>
<feature type="chain" id="PRO_5012734039" description="CBM10 domain-containing protein" evidence="6">
    <location>
        <begin position="22"/>
        <end position="516"/>
    </location>
</feature>
<dbReference type="Pfam" id="PF00079">
    <property type="entry name" value="Serpin"/>
    <property type="match status" value="1"/>
</dbReference>
<dbReference type="AlphaFoldDB" id="A0A1Y1WWZ1"/>
<evidence type="ECO:0000256" key="3">
    <source>
        <dbReference type="ARBA" id="ARBA00022737"/>
    </source>
</evidence>
<dbReference type="PANTHER" id="PTHR11461:SF211">
    <property type="entry name" value="GH10112P-RELATED"/>
    <property type="match status" value="1"/>
</dbReference>
<dbReference type="InterPro" id="IPR042178">
    <property type="entry name" value="Serpin_sf_1"/>
</dbReference>
<dbReference type="PROSITE" id="PS00284">
    <property type="entry name" value="SERPIN"/>
    <property type="match status" value="1"/>
</dbReference>
<dbReference type="InterPro" id="IPR042185">
    <property type="entry name" value="Serpin_sf_2"/>
</dbReference>
<comment type="similarity">
    <text evidence="1 5">Belongs to the serpin family.</text>
</comment>
<organism evidence="8 9">
    <name type="scientific">Anaeromyces robustus</name>
    <dbReference type="NCBI Taxonomy" id="1754192"/>
    <lineage>
        <taxon>Eukaryota</taxon>
        <taxon>Fungi</taxon>
        <taxon>Fungi incertae sedis</taxon>
        <taxon>Chytridiomycota</taxon>
        <taxon>Chytridiomycota incertae sedis</taxon>
        <taxon>Neocallimastigomycetes</taxon>
        <taxon>Neocallimastigales</taxon>
        <taxon>Neocallimastigaceae</taxon>
        <taxon>Anaeromyces</taxon>
    </lineage>
</organism>
<reference evidence="8 9" key="2">
    <citation type="submission" date="2016-08" db="EMBL/GenBank/DDBJ databases">
        <title>Pervasive Adenine N6-methylation of Active Genes in Fungi.</title>
        <authorList>
            <consortium name="DOE Joint Genome Institute"/>
            <person name="Mondo S.J."/>
            <person name="Dannebaum R.O."/>
            <person name="Kuo R.C."/>
            <person name="Labutti K."/>
            <person name="Haridas S."/>
            <person name="Kuo A."/>
            <person name="Salamov A."/>
            <person name="Ahrendt S.R."/>
            <person name="Lipzen A."/>
            <person name="Sullivan W."/>
            <person name="Andreopoulos W.B."/>
            <person name="Clum A."/>
            <person name="Lindquist E."/>
            <person name="Daum C."/>
            <person name="Ramamoorthy G.K."/>
            <person name="Gryganskyi A."/>
            <person name="Culley D."/>
            <person name="Magnuson J.K."/>
            <person name="James T.Y."/>
            <person name="O'Malley M.A."/>
            <person name="Stajich J.E."/>
            <person name="Spatafora J.W."/>
            <person name="Visel A."/>
            <person name="Grigoriev I.V."/>
        </authorList>
    </citation>
    <scope>NUCLEOTIDE SEQUENCE [LARGE SCALE GENOMIC DNA]</scope>
    <source>
        <strain evidence="8 9">S4</strain>
    </source>
</reference>
<dbReference type="OrthoDB" id="661148at2759"/>
<evidence type="ECO:0000256" key="1">
    <source>
        <dbReference type="ARBA" id="ARBA00009500"/>
    </source>
</evidence>
<evidence type="ECO:0000313" key="9">
    <source>
        <dbReference type="Proteomes" id="UP000193944"/>
    </source>
</evidence>
<accession>A0A1Y1WWZ1</accession>
<dbReference type="Proteomes" id="UP000193944">
    <property type="component" value="Unassembled WGS sequence"/>
</dbReference>
<keyword evidence="3" id="KW-0677">Repeat</keyword>
<dbReference type="InterPro" id="IPR002883">
    <property type="entry name" value="CBM10/Dockerin_dom"/>
</dbReference>
<gene>
    <name evidence="8" type="ORF">BCR32DRAFT_328677</name>
</gene>
<feature type="signal peptide" evidence="6">
    <location>
        <begin position="1"/>
        <end position="21"/>
    </location>
</feature>
<sequence length="516" mass="59016">MNTLTLFLLGLVLIYTPATFSKNSHPGGEKKCFSQKLNPSYPCCERDFVVYVDKDGEWGVENGKWCGIGGVIDSCFSVALGYPCCESSCNVYYTDKDGEWGVENENWCGIKDNCKNPIKEDPVIVNNNTTDTSINDFEFTFLKMENNKKNMLYSPLSIEYALKMLQEGANGNTYDELNKIIGNLTLPKYSSIDKVLSLANGLFIRDNYYQYVKSSYINILKEKYDAEVKKDEFKNAQIANEWIEDKTLGIIKDMLTDDLVQNPYCVMLIINALAIDMEWIHQFETLSTYGDKFYMEDGQVIVATTMSHTEIRDKSIAYYKDDDEGITVLTMDLKHYYGTQFEFMAIMPTKENLNNFVEKVTREQIDEIDEKLISSYDEPDGVNIKIPKFKFSYDLQLKKDLMNLGINDAFSADQADFKKIADPKEPDKKLFVGDALHKANIEFTEKGIKAAAVTVIAMFGGAGARITNPVNIIINKPFMFIIRDKTTKDIWFTGTLYEPNLWEDDKEEYQSSSFWK</sequence>
<evidence type="ECO:0000256" key="2">
    <source>
        <dbReference type="ARBA" id="ARBA00022729"/>
    </source>
</evidence>
<dbReference type="SUPFAM" id="SSF56574">
    <property type="entry name" value="Serpins"/>
    <property type="match status" value="1"/>
</dbReference>
<evidence type="ECO:0000256" key="5">
    <source>
        <dbReference type="RuleBase" id="RU000411"/>
    </source>
</evidence>
<name>A0A1Y1WWZ1_9FUNG</name>
<dbReference type="Gene3D" id="2.30.39.10">
    <property type="entry name" value="Alpha-1-antitrypsin, domain 1"/>
    <property type="match status" value="1"/>
</dbReference>
<evidence type="ECO:0000256" key="6">
    <source>
        <dbReference type="SAM" id="SignalP"/>
    </source>
</evidence>
<protein>
    <recommendedName>
        <fullName evidence="7">CBM10 domain-containing protein</fullName>
    </recommendedName>
</protein>